<protein>
    <recommendedName>
        <fullName evidence="2">Nucleoid-associated protein EAX62_04750</fullName>
    </recommendedName>
</protein>
<comment type="function">
    <text evidence="2">Binds to DNA and alters its conformation. May be involved in regulation of gene expression, nucleoid organization and DNA protection.</text>
</comment>
<accession>A0A3M0GBX2</accession>
<dbReference type="PIRSF" id="PIRSF004555">
    <property type="entry name" value="UCP004555"/>
    <property type="match status" value="1"/>
</dbReference>
<dbReference type="PANTHER" id="PTHR33449:SF1">
    <property type="entry name" value="NUCLEOID-ASSOCIATED PROTEIN YBAB"/>
    <property type="match status" value="1"/>
</dbReference>
<keyword evidence="5" id="KW-1185">Reference proteome</keyword>
<comment type="caution">
    <text evidence="4">The sequence shown here is derived from an EMBL/GenBank/DDBJ whole genome shotgun (WGS) entry which is preliminary data.</text>
</comment>
<name>A0A3M0GBX2_9ACTN</name>
<dbReference type="GO" id="GO:0005829">
    <property type="term" value="C:cytosol"/>
    <property type="evidence" value="ECO:0007669"/>
    <property type="project" value="TreeGrafter"/>
</dbReference>
<dbReference type="Proteomes" id="UP000275256">
    <property type="component" value="Unassembled WGS sequence"/>
</dbReference>
<evidence type="ECO:0000256" key="1">
    <source>
        <dbReference type="ARBA" id="ARBA00023125"/>
    </source>
</evidence>
<dbReference type="HAMAP" id="MF_00274">
    <property type="entry name" value="DNA_YbaB_EbfC"/>
    <property type="match status" value="1"/>
</dbReference>
<comment type="similarity">
    <text evidence="2">Belongs to the YbaB/EbfC family.</text>
</comment>
<sequence>MFEGMDMNALLAQAQQMQADVMKAQEDQANRKFEGTSGGGLVTATVSGLGDLLHLEISPEAWDPEDPETLAALVIAAFRAAKEEADGAAQASMPQMPTLPEGFGF</sequence>
<dbReference type="NCBIfam" id="TIGR00103">
    <property type="entry name" value="DNA_YbaB_EbfC"/>
    <property type="match status" value="1"/>
</dbReference>
<gene>
    <name evidence="4" type="ORF">EAX62_04750</name>
</gene>
<evidence type="ECO:0000256" key="3">
    <source>
        <dbReference type="SAM" id="MobiDB-lite"/>
    </source>
</evidence>
<reference evidence="4 5" key="1">
    <citation type="submission" date="2018-10" db="EMBL/GenBank/DDBJ databases">
        <title>Tessaracoccus antarcticuss sp. nov., isolated from sediment.</title>
        <authorList>
            <person name="Zhou L.Y."/>
            <person name="Du Z.J."/>
        </authorList>
    </citation>
    <scope>NUCLEOTIDE SEQUENCE [LARGE SCALE GENOMIC DNA]</scope>
    <source>
        <strain evidence="4 5">JDX10</strain>
    </source>
</reference>
<dbReference type="EMBL" id="REFW01000001">
    <property type="protein sequence ID" value="RMB61907.1"/>
    <property type="molecule type" value="Genomic_DNA"/>
</dbReference>
<dbReference type="OrthoDB" id="9809370at2"/>
<dbReference type="GO" id="GO:0043590">
    <property type="term" value="C:bacterial nucleoid"/>
    <property type="evidence" value="ECO:0007669"/>
    <property type="project" value="UniProtKB-UniRule"/>
</dbReference>
<comment type="subcellular location">
    <subcellularLocation>
        <location evidence="2">Cytoplasm</location>
        <location evidence="2">Nucleoid</location>
    </subcellularLocation>
</comment>
<dbReference type="GO" id="GO:0003677">
    <property type="term" value="F:DNA binding"/>
    <property type="evidence" value="ECO:0007669"/>
    <property type="project" value="UniProtKB-UniRule"/>
</dbReference>
<feature type="region of interest" description="Disordered" evidence="3">
    <location>
        <begin position="86"/>
        <end position="105"/>
    </location>
</feature>
<dbReference type="SUPFAM" id="SSF82607">
    <property type="entry name" value="YbaB-like"/>
    <property type="match status" value="1"/>
</dbReference>
<dbReference type="InterPro" id="IPR004401">
    <property type="entry name" value="YbaB/EbfC"/>
</dbReference>
<evidence type="ECO:0000313" key="4">
    <source>
        <dbReference type="EMBL" id="RMB61907.1"/>
    </source>
</evidence>
<keyword evidence="2" id="KW-0963">Cytoplasm</keyword>
<dbReference type="AlphaFoldDB" id="A0A3M0GBX2"/>
<dbReference type="RefSeq" id="WP_121900455.1">
    <property type="nucleotide sequence ID" value="NZ_REFW01000001.1"/>
</dbReference>
<dbReference type="Gene3D" id="3.30.1310.10">
    <property type="entry name" value="Nucleoid-associated protein YbaB-like domain"/>
    <property type="match status" value="1"/>
</dbReference>
<dbReference type="InterPro" id="IPR036894">
    <property type="entry name" value="YbaB-like_sf"/>
</dbReference>
<evidence type="ECO:0000256" key="2">
    <source>
        <dbReference type="HAMAP-Rule" id="MF_00274"/>
    </source>
</evidence>
<proteinExistence type="inferred from homology"/>
<comment type="subunit">
    <text evidence="2">Homodimer.</text>
</comment>
<dbReference type="PANTHER" id="PTHR33449">
    <property type="entry name" value="NUCLEOID-ASSOCIATED PROTEIN YBAB"/>
    <property type="match status" value="1"/>
</dbReference>
<keyword evidence="1 2" id="KW-0238">DNA-binding</keyword>
<evidence type="ECO:0000313" key="5">
    <source>
        <dbReference type="Proteomes" id="UP000275256"/>
    </source>
</evidence>
<dbReference type="Pfam" id="PF02575">
    <property type="entry name" value="YbaB_DNA_bd"/>
    <property type="match status" value="1"/>
</dbReference>
<organism evidence="4 5">
    <name type="scientific">Tessaracoccus antarcticus</name>
    <dbReference type="NCBI Taxonomy" id="2479848"/>
    <lineage>
        <taxon>Bacteria</taxon>
        <taxon>Bacillati</taxon>
        <taxon>Actinomycetota</taxon>
        <taxon>Actinomycetes</taxon>
        <taxon>Propionibacteriales</taxon>
        <taxon>Propionibacteriaceae</taxon>
        <taxon>Tessaracoccus</taxon>
    </lineage>
</organism>